<feature type="transmembrane region" description="Helical" evidence="9">
    <location>
        <begin position="29"/>
        <end position="49"/>
    </location>
</feature>
<proteinExistence type="inferred from homology"/>
<dbReference type="Proteomes" id="UP000011014">
    <property type="component" value="Unassembled WGS sequence"/>
</dbReference>
<feature type="region of interest" description="Disordered" evidence="8">
    <location>
        <begin position="570"/>
        <end position="593"/>
    </location>
</feature>
<evidence type="ECO:0000256" key="4">
    <source>
        <dbReference type="ARBA" id="ARBA00023069"/>
    </source>
</evidence>
<keyword evidence="2" id="KW-0282">Flagellum</keyword>
<sequence length="748" mass="86736">AASTSISSSNKLFSLKHPRALQKTAKMKIFSLFFTLSLAIEDFLLFSLLGNSGSDSQSNQMNSLLPLLLMSDNNSTSDNSGMLMMMMMSGGTGDMNQLLPLLLLGDDSGDTDMLSTFMLLSTIQGDCNTNTNNAMSNLLPLLLFADDGSSQGSSSDSLMTMLLFSTMSGGEGMSFETLMMLDLFSEDRKRRSSDSEMDDVLMMVLLSSMSFLLKSFYRFFPGMSNRSGSVTSGRSNGKYRMRSKTSEVDELLFGGPNKGKQPRSANRKPEVLQVITKDLIRNVIVPQEKADRSILLEKSMAQHIEEKSSVKSKETIRAEMDMARKEKNDAITAAAQRKERFKEIDIHRKKSQALNEIDLEAKRINEHLLENAKAKRLEQEDEIKHLNELILNAKCHAIRDAQILERDIIQKEEMEDDARCDRISEVHRLNCIQDEENKKTLMTAKRIEGAQQIMDQIRRNEEARILEEERKNAEQAALNRYIAKLKQEDLDKLREKREYQDGIKKDIDILNQQAEIVKERKIQEEKELAKKINAFVEQRDAREAALKSEKEYIRKYKEEKQMRLLRLQESQNDHKAEQDAIRAKHEREAADREWRAKELEKKKKNEETVEMLKQARRQQIDTREHYQAVQAQRERDEFQRILNNQTLKAQAEKEEDQSRHESNLRHADDIRKQIRDREQERIQKRREYFEESNRKMAAEIEHRNKLRELKVKKLEDLRRAGVPDKYTAEVARRVLDDSQKPLQPLHKK</sequence>
<name>E4YQ41_OIKDI</name>
<evidence type="ECO:0000256" key="2">
    <source>
        <dbReference type="ARBA" id="ARBA00022846"/>
    </source>
</evidence>
<feature type="domain" description="Trichohyalin-plectin-homology" evidence="10">
    <location>
        <begin position="377"/>
        <end position="724"/>
    </location>
</feature>
<keyword evidence="5" id="KW-0966">Cell projection</keyword>
<evidence type="ECO:0000259" key="10">
    <source>
        <dbReference type="Pfam" id="PF13868"/>
    </source>
</evidence>
<keyword evidence="9" id="KW-0472">Membrane</keyword>
<feature type="compositionally biased region" description="Basic and acidic residues" evidence="8">
    <location>
        <begin position="571"/>
        <end position="593"/>
    </location>
</feature>
<evidence type="ECO:0000256" key="7">
    <source>
        <dbReference type="ARBA" id="ARBA00034142"/>
    </source>
</evidence>
<reference evidence="11" key="1">
    <citation type="journal article" date="2010" name="Science">
        <title>Plasticity of animal genome architecture unmasked by rapid evolution of a pelagic tunicate.</title>
        <authorList>
            <person name="Denoeud F."/>
            <person name="Henriet S."/>
            <person name="Mungpakdee S."/>
            <person name="Aury J.M."/>
            <person name="Da Silva C."/>
            <person name="Brinkmann H."/>
            <person name="Mikhaleva J."/>
            <person name="Olsen L.C."/>
            <person name="Jubin C."/>
            <person name="Canestro C."/>
            <person name="Bouquet J.M."/>
            <person name="Danks G."/>
            <person name="Poulain J."/>
            <person name="Campsteijn C."/>
            <person name="Adamski M."/>
            <person name="Cross I."/>
            <person name="Yadetie F."/>
            <person name="Muffato M."/>
            <person name="Louis A."/>
            <person name="Butcher S."/>
            <person name="Tsagkogeorga G."/>
            <person name="Konrad A."/>
            <person name="Singh S."/>
            <person name="Jensen M.F."/>
            <person name="Cong E.H."/>
            <person name="Eikeseth-Otteraa H."/>
            <person name="Noel B."/>
            <person name="Anthouard V."/>
            <person name="Porcel B.M."/>
            <person name="Kachouri-Lafond R."/>
            <person name="Nishino A."/>
            <person name="Ugolini M."/>
            <person name="Chourrout P."/>
            <person name="Nishida H."/>
            <person name="Aasland R."/>
            <person name="Huzurbazar S."/>
            <person name="Westhof E."/>
            <person name="Delsuc F."/>
            <person name="Lehrach H."/>
            <person name="Reinhardt R."/>
            <person name="Weissenbach J."/>
            <person name="Roy S.W."/>
            <person name="Artiguenave F."/>
            <person name="Postlethwait J.H."/>
            <person name="Manak J.R."/>
            <person name="Thompson E.M."/>
            <person name="Jaillon O."/>
            <person name="Du Pasquier L."/>
            <person name="Boudinot P."/>
            <person name="Liberles D.A."/>
            <person name="Volff J.N."/>
            <person name="Philippe H."/>
            <person name="Lenhard B."/>
            <person name="Roest Crollius H."/>
            <person name="Wincker P."/>
            <person name="Chourrout D."/>
        </authorList>
    </citation>
    <scope>NUCLEOTIDE SEQUENCE [LARGE SCALE GENOMIC DNA]</scope>
</reference>
<dbReference type="InterPro" id="IPR033253">
    <property type="entry name" value="CFAP45"/>
</dbReference>
<dbReference type="PANTHER" id="PTHR15504">
    <property type="entry name" value="NASOPHARYNGEAL EPITHELIUM SPECIFIC PROTEIN 1"/>
    <property type="match status" value="1"/>
</dbReference>
<comment type="similarity">
    <text evidence="6">Belongs to the CFAP45 family.</text>
</comment>
<keyword evidence="9" id="KW-1133">Transmembrane helix</keyword>
<feature type="region of interest" description="Disordered" evidence="8">
    <location>
        <begin position="648"/>
        <end position="677"/>
    </location>
</feature>
<evidence type="ECO:0000256" key="3">
    <source>
        <dbReference type="ARBA" id="ARBA00023054"/>
    </source>
</evidence>
<dbReference type="AlphaFoldDB" id="E4YQ41"/>
<dbReference type="Pfam" id="PF13868">
    <property type="entry name" value="TPH"/>
    <property type="match status" value="1"/>
</dbReference>
<evidence type="ECO:0000256" key="6">
    <source>
        <dbReference type="ARBA" id="ARBA00034116"/>
    </source>
</evidence>
<feature type="non-terminal residue" evidence="11">
    <location>
        <position position="1"/>
    </location>
</feature>
<gene>
    <name evidence="11" type="ORF">GSOID_T00031057001</name>
</gene>
<feature type="compositionally biased region" description="Basic and acidic residues" evidence="8">
    <location>
        <begin position="650"/>
        <end position="677"/>
    </location>
</feature>
<dbReference type="EMBL" id="FN655012">
    <property type="protein sequence ID" value="CBY37587.1"/>
    <property type="molecule type" value="Genomic_DNA"/>
</dbReference>
<comment type="subcellular location">
    <subcellularLocation>
        <location evidence="1">Cell projection</location>
        <location evidence="1">Cilium</location>
        <location evidence="1">Flagellum</location>
    </subcellularLocation>
</comment>
<evidence type="ECO:0000313" key="11">
    <source>
        <dbReference type="EMBL" id="CBY37587.1"/>
    </source>
</evidence>
<accession>E4YQ41</accession>
<keyword evidence="9" id="KW-0812">Transmembrane</keyword>
<protein>
    <recommendedName>
        <fullName evidence="7">Cilia- and flagella-associated protein 45</fullName>
    </recommendedName>
</protein>
<keyword evidence="3" id="KW-0175">Coiled coil</keyword>
<evidence type="ECO:0000256" key="5">
    <source>
        <dbReference type="ARBA" id="ARBA00023273"/>
    </source>
</evidence>
<evidence type="ECO:0000256" key="8">
    <source>
        <dbReference type="SAM" id="MobiDB-lite"/>
    </source>
</evidence>
<evidence type="ECO:0000256" key="1">
    <source>
        <dbReference type="ARBA" id="ARBA00004230"/>
    </source>
</evidence>
<dbReference type="PANTHER" id="PTHR15504:SF0">
    <property type="entry name" value="CILIA- AND FLAGELLA-ASSOCIATED PROTEIN 45"/>
    <property type="match status" value="1"/>
</dbReference>
<keyword evidence="4" id="KW-0969">Cilium</keyword>
<dbReference type="GO" id="GO:0031514">
    <property type="term" value="C:motile cilium"/>
    <property type="evidence" value="ECO:0007669"/>
    <property type="project" value="UniProtKB-SubCell"/>
</dbReference>
<evidence type="ECO:0000256" key="9">
    <source>
        <dbReference type="SAM" id="Phobius"/>
    </source>
</evidence>
<dbReference type="InterPro" id="IPR043597">
    <property type="entry name" value="TPH_dom"/>
</dbReference>
<organism evidence="11">
    <name type="scientific">Oikopleura dioica</name>
    <name type="common">Tunicate</name>
    <dbReference type="NCBI Taxonomy" id="34765"/>
    <lineage>
        <taxon>Eukaryota</taxon>
        <taxon>Metazoa</taxon>
        <taxon>Chordata</taxon>
        <taxon>Tunicata</taxon>
        <taxon>Appendicularia</taxon>
        <taxon>Copelata</taxon>
        <taxon>Oikopleuridae</taxon>
        <taxon>Oikopleura</taxon>
    </lineage>
</organism>